<dbReference type="Pfam" id="PF16326">
    <property type="entry name" value="ABC_tran_CTD"/>
    <property type="match status" value="1"/>
</dbReference>
<dbReference type="FunFam" id="3.40.50.300:FF:000309">
    <property type="entry name" value="ABC transporter ATP-binding protein"/>
    <property type="match status" value="1"/>
</dbReference>
<evidence type="ECO:0000313" key="8">
    <source>
        <dbReference type="Proteomes" id="UP000824136"/>
    </source>
</evidence>
<feature type="region of interest" description="Disordered" evidence="5">
    <location>
        <begin position="548"/>
        <end position="569"/>
    </location>
</feature>
<evidence type="ECO:0000256" key="3">
    <source>
        <dbReference type="ARBA" id="ARBA00022840"/>
    </source>
</evidence>
<dbReference type="InterPro" id="IPR027417">
    <property type="entry name" value="P-loop_NTPase"/>
</dbReference>
<dbReference type="Gene3D" id="1.10.287.380">
    <property type="entry name" value="Valyl-tRNA synthetase, C-terminal domain"/>
    <property type="match status" value="1"/>
</dbReference>
<dbReference type="InterPro" id="IPR032524">
    <property type="entry name" value="ABC_tran_C"/>
</dbReference>
<feature type="domain" description="ABC transporter" evidence="6">
    <location>
        <begin position="3"/>
        <end position="263"/>
    </location>
</feature>
<dbReference type="SMART" id="SM00382">
    <property type="entry name" value="AAA"/>
    <property type="match status" value="2"/>
</dbReference>
<dbReference type="EMBL" id="DVLL01000021">
    <property type="protein sequence ID" value="HIT59368.1"/>
    <property type="molecule type" value="Genomic_DNA"/>
</dbReference>
<keyword evidence="3 7" id="KW-0067">ATP-binding</keyword>
<keyword evidence="1" id="KW-0677">Repeat</keyword>
<keyword evidence="4" id="KW-0175">Coiled coil</keyword>
<accession>A0A9D1GTX6</accession>
<comment type="caution">
    <text evidence="7">The sequence shown here is derived from an EMBL/GenBank/DDBJ whole genome shotgun (WGS) entry which is preliminary data.</text>
</comment>
<dbReference type="CDD" id="cd03221">
    <property type="entry name" value="ABCF_EF-3"/>
    <property type="match status" value="2"/>
</dbReference>
<feature type="domain" description="ABC transporter" evidence="6">
    <location>
        <begin position="335"/>
        <end position="548"/>
    </location>
</feature>
<dbReference type="InterPro" id="IPR037118">
    <property type="entry name" value="Val-tRNA_synth_C_sf"/>
</dbReference>
<proteinExistence type="predicted"/>
<dbReference type="GO" id="GO:0016887">
    <property type="term" value="F:ATP hydrolysis activity"/>
    <property type="evidence" value="ECO:0007669"/>
    <property type="project" value="InterPro"/>
</dbReference>
<dbReference type="AlphaFoldDB" id="A0A9D1GTX6"/>
<dbReference type="PROSITE" id="PS50893">
    <property type="entry name" value="ABC_TRANSPORTER_2"/>
    <property type="match status" value="2"/>
</dbReference>
<dbReference type="GO" id="GO:0005524">
    <property type="term" value="F:ATP binding"/>
    <property type="evidence" value="ECO:0007669"/>
    <property type="project" value="UniProtKB-KW"/>
</dbReference>
<feature type="coiled-coil region" evidence="4">
    <location>
        <begin position="572"/>
        <end position="599"/>
    </location>
</feature>
<evidence type="ECO:0000259" key="6">
    <source>
        <dbReference type="PROSITE" id="PS50893"/>
    </source>
</evidence>
<evidence type="ECO:0000256" key="2">
    <source>
        <dbReference type="ARBA" id="ARBA00022741"/>
    </source>
</evidence>
<reference evidence="7" key="1">
    <citation type="submission" date="2020-10" db="EMBL/GenBank/DDBJ databases">
        <authorList>
            <person name="Gilroy R."/>
        </authorList>
    </citation>
    <scope>NUCLEOTIDE SEQUENCE</scope>
    <source>
        <strain evidence="7">CHK33-4379</strain>
    </source>
</reference>
<dbReference type="Gene3D" id="3.40.50.300">
    <property type="entry name" value="P-loop containing nucleotide triphosphate hydrolases"/>
    <property type="match status" value="2"/>
</dbReference>
<evidence type="ECO:0000313" key="7">
    <source>
        <dbReference type="EMBL" id="HIT59368.1"/>
    </source>
</evidence>
<dbReference type="InterPro" id="IPR003593">
    <property type="entry name" value="AAA+_ATPase"/>
</dbReference>
<dbReference type="GO" id="GO:0003677">
    <property type="term" value="F:DNA binding"/>
    <property type="evidence" value="ECO:0007669"/>
    <property type="project" value="InterPro"/>
</dbReference>
<evidence type="ECO:0000256" key="1">
    <source>
        <dbReference type="ARBA" id="ARBA00022737"/>
    </source>
</evidence>
<dbReference type="FunFam" id="3.40.50.300:FF:000011">
    <property type="entry name" value="Putative ABC transporter ATP-binding component"/>
    <property type="match status" value="1"/>
</dbReference>
<evidence type="ECO:0000256" key="5">
    <source>
        <dbReference type="SAM" id="MobiDB-lite"/>
    </source>
</evidence>
<reference evidence="7" key="2">
    <citation type="journal article" date="2021" name="PeerJ">
        <title>Extensive microbial diversity within the chicken gut microbiome revealed by metagenomics and culture.</title>
        <authorList>
            <person name="Gilroy R."/>
            <person name="Ravi A."/>
            <person name="Getino M."/>
            <person name="Pursley I."/>
            <person name="Horton D.L."/>
            <person name="Alikhan N.F."/>
            <person name="Baker D."/>
            <person name="Gharbi K."/>
            <person name="Hall N."/>
            <person name="Watson M."/>
            <person name="Adriaenssens E.M."/>
            <person name="Foster-Nyarko E."/>
            <person name="Jarju S."/>
            <person name="Secka A."/>
            <person name="Antonio M."/>
            <person name="Oren A."/>
            <person name="Chaudhuri R.R."/>
            <person name="La Ragione R."/>
            <person name="Hildebrand F."/>
            <person name="Pallen M.J."/>
        </authorList>
    </citation>
    <scope>NUCLEOTIDE SEQUENCE</scope>
    <source>
        <strain evidence="7">CHK33-4379</strain>
    </source>
</reference>
<organism evidence="7 8">
    <name type="scientific">Candidatus Faeciplasma pullistercoris</name>
    <dbReference type="NCBI Taxonomy" id="2840800"/>
    <lineage>
        <taxon>Bacteria</taxon>
        <taxon>Bacillati</taxon>
        <taxon>Bacillota</taxon>
        <taxon>Clostridia</taxon>
        <taxon>Eubacteriales</taxon>
        <taxon>Oscillospiraceae</taxon>
        <taxon>Oscillospiraceae incertae sedis</taxon>
        <taxon>Candidatus Faeciplasma</taxon>
    </lineage>
</organism>
<dbReference type="Proteomes" id="UP000824136">
    <property type="component" value="Unassembled WGS sequence"/>
</dbReference>
<dbReference type="PROSITE" id="PS00211">
    <property type="entry name" value="ABC_TRANSPORTER_1"/>
    <property type="match status" value="2"/>
</dbReference>
<name>A0A9D1GTX6_9FIRM</name>
<protein>
    <submittedName>
        <fullName evidence="7">ABC-F family ATP-binding cassette domain-containing protein</fullName>
    </submittedName>
</protein>
<keyword evidence="2" id="KW-0547">Nucleotide-binding</keyword>
<dbReference type="InterPro" id="IPR003439">
    <property type="entry name" value="ABC_transporter-like_ATP-bd"/>
</dbReference>
<dbReference type="InterPro" id="IPR032781">
    <property type="entry name" value="ABC_tran_Xtn"/>
</dbReference>
<evidence type="ECO:0000256" key="4">
    <source>
        <dbReference type="SAM" id="Coils"/>
    </source>
</evidence>
<dbReference type="Pfam" id="PF00005">
    <property type="entry name" value="ABC_tran"/>
    <property type="match status" value="2"/>
</dbReference>
<dbReference type="Pfam" id="PF12848">
    <property type="entry name" value="ABC_tran_Xtn"/>
    <property type="match status" value="1"/>
</dbReference>
<dbReference type="PANTHER" id="PTHR42855">
    <property type="entry name" value="ABC TRANSPORTER ATP-BINDING SUBUNIT"/>
    <property type="match status" value="1"/>
</dbReference>
<sequence length="638" mass="71841">MLCALDNIYKYYNGSPILEDICLVINEGERVGLVGANGCGKTTLLSIITQKAGYDTSPDGKGSLSFGSGVRIGYLEQGVGLSAECSIAEEMRKPFAALDSEFERITQLQSQLSSLSGNELEEAESEYSKLLSHYENNDGYIIDVKIKTILNGMGFRGFDLERSVNSLSGGERTRLALAKLLLEEPSLLILDEPTNHLDLETMQWLEDYLLEYKGAILTVSHNRYFLDKVCKRICEIENRQLKSYTGNYSAFLKLKKAEVERQQKLYEAEQAKIKELQYFIDKNRASATSAKAAKSKQHMLDRIEENAQQKPVTYHKAAKIRLEYDIEPPKEVFEADGIDISVDNGKRVLLDSFSLNVRRGDRVGIIGSNGAGKSTILKTIQGINPHSKGKINWAQNVRIAYFDQKNEQLDINSTVIEEVHRRYPRMTDLQVRSLLGSVLLSGESVFKRVGVISGGEKTKLSFALMMLRRGNVLILDEPTNHLDIPTKEVLEDALSEYTGTIIFVSHDRYLLNKIATRIVEISDGAAKEYKGNYDDYLVQKQLETEEALKSAVTEPQPKEKKLYRNKSQRAQDVKRKQEIKALEDKIASLENEISELESLICSPETASDYVKMSQACTALESKKSELNDSMDLWLEMQE</sequence>
<dbReference type="InterPro" id="IPR051309">
    <property type="entry name" value="ABCF_ATPase"/>
</dbReference>
<dbReference type="SUPFAM" id="SSF52540">
    <property type="entry name" value="P-loop containing nucleoside triphosphate hydrolases"/>
    <property type="match status" value="2"/>
</dbReference>
<dbReference type="PANTHER" id="PTHR42855:SF2">
    <property type="entry name" value="DRUG RESISTANCE ABC TRANSPORTER,ATP-BINDING PROTEIN"/>
    <property type="match status" value="1"/>
</dbReference>
<dbReference type="InterPro" id="IPR017871">
    <property type="entry name" value="ABC_transporter-like_CS"/>
</dbReference>
<gene>
    <name evidence="7" type="ORF">IAC39_06625</name>
</gene>